<dbReference type="OrthoDB" id="3350465at2"/>
<dbReference type="Proteomes" id="UP000184428">
    <property type="component" value="Unassembled WGS sequence"/>
</dbReference>
<evidence type="ECO:0000313" key="2">
    <source>
        <dbReference type="EMBL" id="SHN82807.1"/>
    </source>
</evidence>
<dbReference type="AlphaFoldDB" id="A0A1M7UIU1"/>
<organism evidence="2 3">
    <name type="scientific">Geodermatophilus obscurus</name>
    <dbReference type="NCBI Taxonomy" id="1861"/>
    <lineage>
        <taxon>Bacteria</taxon>
        <taxon>Bacillati</taxon>
        <taxon>Actinomycetota</taxon>
        <taxon>Actinomycetes</taxon>
        <taxon>Geodermatophilales</taxon>
        <taxon>Geodermatophilaceae</taxon>
        <taxon>Geodermatophilus</taxon>
    </lineage>
</organism>
<feature type="compositionally biased region" description="Acidic residues" evidence="1">
    <location>
        <begin position="241"/>
        <end position="259"/>
    </location>
</feature>
<evidence type="ECO:0008006" key="4">
    <source>
        <dbReference type="Google" id="ProtNLM"/>
    </source>
</evidence>
<proteinExistence type="predicted"/>
<evidence type="ECO:0000256" key="1">
    <source>
        <dbReference type="SAM" id="MobiDB-lite"/>
    </source>
</evidence>
<evidence type="ECO:0000313" key="3">
    <source>
        <dbReference type="Proteomes" id="UP000184428"/>
    </source>
</evidence>
<sequence>MARPSIVPIALTVDDRTGFTLWAPPWEEDGEEWQAFLGTSEDDRARVHLFPTPAALAVFCRTRTDHDLADHPVWPVVVGLGAADLTPDDDHRYDLDGVYDIAAENPDRWAVEELAATIDIVTRLAECLDVEDDDDDEDEEVTDADDGADVDDDIELERRPDGAASRDGEFSALADLVARPEIGSLGLGVEAFLGRSGEDAWVGVGGALDDLWEDVLEELGAHLDWTGGGTVALGDYPSAAEADDEDDEFGDDEDDDTEDAAPGTRPAGGSTAAPAAAAGVSTIARPGRISAPPAEVAEAAGFWEAVGILPVEVVVPEGSGVTLRCYVDDRARFLGRNGEVFLFASPADLTRFCRGDERHDLTEIASWPEVADTDTPPLPADQDRYDLTELTEVLAEVAGGAAGLVDHRVLAQQVEGVRDVAEYAGLTRVDELLGPDAPLGRAVARGERQPDAPLRAEDAAVLRPAWDQVVTEVSGALVFRD</sequence>
<accession>A0A1M7UIU1</accession>
<feature type="region of interest" description="Disordered" evidence="1">
    <location>
        <begin position="234"/>
        <end position="278"/>
    </location>
</feature>
<reference evidence="2 3" key="1">
    <citation type="submission" date="2016-12" db="EMBL/GenBank/DDBJ databases">
        <authorList>
            <person name="Song W.-J."/>
            <person name="Kurnit D.M."/>
        </authorList>
    </citation>
    <scope>NUCLEOTIDE SEQUENCE [LARGE SCALE GENOMIC DNA]</scope>
    <source>
        <strain evidence="2 3">DSM 43162</strain>
    </source>
</reference>
<name>A0A1M7UIU1_9ACTN</name>
<gene>
    <name evidence="2" type="ORF">SAMN05660350_03317</name>
</gene>
<protein>
    <recommendedName>
        <fullName evidence="4">Primosomal protein</fullName>
    </recommendedName>
</protein>
<dbReference type="EMBL" id="FRDM01000019">
    <property type="protein sequence ID" value="SHN82807.1"/>
    <property type="molecule type" value="Genomic_DNA"/>
</dbReference>
<feature type="compositionally biased region" description="Low complexity" evidence="1">
    <location>
        <begin position="260"/>
        <end position="278"/>
    </location>
</feature>
<feature type="region of interest" description="Disordered" evidence="1">
    <location>
        <begin position="129"/>
        <end position="152"/>
    </location>
</feature>